<dbReference type="Proteomes" id="UP000821865">
    <property type="component" value="Chromosome 1"/>
</dbReference>
<keyword evidence="2" id="KW-1185">Reference proteome</keyword>
<evidence type="ECO:0000313" key="1">
    <source>
        <dbReference type="EMBL" id="KAH7979787.1"/>
    </source>
</evidence>
<accession>A0ACB8DZ28</accession>
<protein>
    <submittedName>
        <fullName evidence="1">Uncharacterized protein</fullName>
    </submittedName>
</protein>
<comment type="caution">
    <text evidence="1">The sequence shown here is derived from an EMBL/GenBank/DDBJ whole genome shotgun (WGS) entry which is preliminary data.</text>
</comment>
<sequence length="176" mass="19252">MGRLSDITHHIMRKTGIFHTHGSQVGPLPTPYMLEGAMTTYRARLQTGVARVNCVDGLDCTNAAQFALGKCVLAFQERANVGACGINFGSVFIWPLSSNFRCDLHVRQLRRCPGAQPDSTLLSSALPYGLCNATGVNGIFSDKQLDGSPEEVATTSPCSRERRVVRAWFCCCHFLQ</sequence>
<name>A0ACB8DZ28_DERSI</name>
<gene>
    <name evidence="1" type="ORF">HPB49_011047</name>
</gene>
<reference evidence="1" key="1">
    <citation type="submission" date="2020-05" db="EMBL/GenBank/DDBJ databases">
        <title>Large-scale comparative analyses of tick genomes elucidate their genetic diversity and vector capacities.</title>
        <authorList>
            <person name="Jia N."/>
            <person name="Wang J."/>
            <person name="Shi W."/>
            <person name="Du L."/>
            <person name="Sun Y."/>
            <person name="Zhan W."/>
            <person name="Jiang J."/>
            <person name="Wang Q."/>
            <person name="Zhang B."/>
            <person name="Ji P."/>
            <person name="Sakyi L.B."/>
            <person name="Cui X."/>
            <person name="Yuan T."/>
            <person name="Jiang B."/>
            <person name="Yang W."/>
            <person name="Lam T.T.-Y."/>
            <person name="Chang Q."/>
            <person name="Ding S."/>
            <person name="Wang X."/>
            <person name="Zhu J."/>
            <person name="Ruan X."/>
            <person name="Zhao L."/>
            <person name="Wei J."/>
            <person name="Que T."/>
            <person name="Du C."/>
            <person name="Cheng J."/>
            <person name="Dai P."/>
            <person name="Han X."/>
            <person name="Huang E."/>
            <person name="Gao Y."/>
            <person name="Liu J."/>
            <person name="Shao H."/>
            <person name="Ye R."/>
            <person name="Li L."/>
            <person name="Wei W."/>
            <person name="Wang X."/>
            <person name="Wang C."/>
            <person name="Yang T."/>
            <person name="Huo Q."/>
            <person name="Li W."/>
            <person name="Guo W."/>
            <person name="Chen H."/>
            <person name="Zhou L."/>
            <person name="Ni X."/>
            <person name="Tian J."/>
            <person name="Zhou Y."/>
            <person name="Sheng Y."/>
            <person name="Liu T."/>
            <person name="Pan Y."/>
            <person name="Xia L."/>
            <person name="Li J."/>
            <person name="Zhao F."/>
            <person name="Cao W."/>
        </authorList>
    </citation>
    <scope>NUCLEOTIDE SEQUENCE</scope>
    <source>
        <strain evidence="1">Dsil-2018</strain>
    </source>
</reference>
<organism evidence="1 2">
    <name type="scientific">Dermacentor silvarum</name>
    <name type="common">Tick</name>
    <dbReference type="NCBI Taxonomy" id="543639"/>
    <lineage>
        <taxon>Eukaryota</taxon>
        <taxon>Metazoa</taxon>
        <taxon>Ecdysozoa</taxon>
        <taxon>Arthropoda</taxon>
        <taxon>Chelicerata</taxon>
        <taxon>Arachnida</taxon>
        <taxon>Acari</taxon>
        <taxon>Parasitiformes</taxon>
        <taxon>Ixodida</taxon>
        <taxon>Ixodoidea</taxon>
        <taxon>Ixodidae</taxon>
        <taxon>Rhipicephalinae</taxon>
        <taxon>Dermacentor</taxon>
    </lineage>
</organism>
<dbReference type="EMBL" id="CM023470">
    <property type="protein sequence ID" value="KAH7979787.1"/>
    <property type="molecule type" value="Genomic_DNA"/>
</dbReference>
<proteinExistence type="predicted"/>
<evidence type="ECO:0000313" key="2">
    <source>
        <dbReference type="Proteomes" id="UP000821865"/>
    </source>
</evidence>